<sequence>MSTHQVQNLASLVSTVTALDGTAAVFPAWRSRIKDVLSMQNTLGIVNGSLSRPKEDSKSDSLVARSTDYLKGYNPKEVIADWDALSELACSTICLTLSCQLLVSLQLLLTLMKRTQELKEFVLKKHYGNPNTTQIHQLLWIGHVGVAADELLTINKLPTDRQIADHLVAGLDSSWSAVKDLTTIRIRIRTRWRVSVVPQRVSSDTRPLNGQPDIPPSGLGYPLGYPDTRPNFWEKGTSEPQSVSPGGYPPGDSGYLQRIPRDHLQLYKICLPPGHIKTALLTTIPLNLLQKCGISVEDIGFFYILKHR</sequence>
<evidence type="ECO:0000256" key="1">
    <source>
        <dbReference type="SAM" id="MobiDB-lite"/>
    </source>
</evidence>
<organism evidence="2 3">
    <name type="scientific">Puccinia graminis f. sp. tritici (strain CRL 75-36-700-3 / race SCCL)</name>
    <name type="common">Black stem rust fungus</name>
    <dbReference type="NCBI Taxonomy" id="418459"/>
    <lineage>
        <taxon>Eukaryota</taxon>
        <taxon>Fungi</taxon>
        <taxon>Dikarya</taxon>
        <taxon>Basidiomycota</taxon>
        <taxon>Pucciniomycotina</taxon>
        <taxon>Pucciniomycetes</taxon>
        <taxon>Pucciniales</taxon>
        <taxon>Pucciniaceae</taxon>
        <taxon>Puccinia</taxon>
    </lineage>
</organism>
<dbReference type="InParanoid" id="E3KTZ9"/>
<feature type="compositionally biased region" description="Low complexity" evidence="1">
    <location>
        <begin position="244"/>
        <end position="254"/>
    </location>
</feature>
<accession>E3KTZ9</accession>
<protein>
    <submittedName>
        <fullName evidence="2">Uncharacterized protein</fullName>
    </submittedName>
</protein>
<dbReference type="GeneID" id="10538927"/>
<evidence type="ECO:0000313" key="2">
    <source>
        <dbReference type="EMBL" id="EFP87694.1"/>
    </source>
</evidence>
<reference key="1">
    <citation type="submission" date="2007-01" db="EMBL/GenBank/DDBJ databases">
        <title>The Genome Sequence of Puccinia graminis f. sp. tritici Strain CRL 75-36-700-3.</title>
        <authorList>
            <consortium name="The Broad Institute Genome Sequencing Platform"/>
            <person name="Birren B."/>
            <person name="Lander E."/>
            <person name="Galagan J."/>
            <person name="Nusbaum C."/>
            <person name="Devon K."/>
            <person name="Cuomo C."/>
            <person name="Jaffe D."/>
            <person name="Butler J."/>
            <person name="Alvarez P."/>
            <person name="Gnerre S."/>
            <person name="Grabherr M."/>
            <person name="Mauceli E."/>
            <person name="Brockman W."/>
            <person name="Young S."/>
            <person name="LaButti K."/>
            <person name="Sykes S."/>
            <person name="DeCaprio D."/>
            <person name="Crawford M."/>
            <person name="Koehrsen M."/>
            <person name="Engels R."/>
            <person name="Montgomery P."/>
            <person name="Pearson M."/>
            <person name="Howarth C."/>
            <person name="Larson L."/>
            <person name="White J."/>
            <person name="Zeng Q."/>
            <person name="Kodira C."/>
            <person name="Yandava C."/>
            <person name="Alvarado L."/>
            <person name="O'Leary S."/>
            <person name="Szabo L."/>
            <person name="Dean R."/>
            <person name="Schein J."/>
        </authorList>
    </citation>
    <scope>NUCLEOTIDE SEQUENCE</scope>
    <source>
        <strain>CRL 75-36-700-3</strain>
    </source>
</reference>
<reference evidence="3" key="2">
    <citation type="journal article" date="2011" name="Proc. Natl. Acad. Sci. U.S.A.">
        <title>Obligate biotrophy features unraveled by the genomic analysis of rust fungi.</title>
        <authorList>
            <person name="Duplessis S."/>
            <person name="Cuomo C.A."/>
            <person name="Lin Y.-C."/>
            <person name="Aerts A."/>
            <person name="Tisserant E."/>
            <person name="Veneault-Fourrey C."/>
            <person name="Joly D.L."/>
            <person name="Hacquard S."/>
            <person name="Amselem J."/>
            <person name="Cantarel B.L."/>
            <person name="Chiu R."/>
            <person name="Coutinho P.M."/>
            <person name="Feau N."/>
            <person name="Field M."/>
            <person name="Frey P."/>
            <person name="Gelhaye E."/>
            <person name="Goldberg J."/>
            <person name="Grabherr M.G."/>
            <person name="Kodira C.D."/>
            <person name="Kohler A."/>
            <person name="Kuees U."/>
            <person name="Lindquist E.A."/>
            <person name="Lucas S.M."/>
            <person name="Mago R."/>
            <person name="Mauceli E."/>
            <person name="Morin E."/>
            <person name="Murat C."/>
            <person name="Pangilinan J.L."/>
            <person name="Park R."/>
            <person name="Pearson M."/>
            <person name="Quesneville H."/>
            <person name="Rouhier N."/>
            <person name="Sakthikumar S."/>
            <person name="Salamov A.A."/>
            <person name="Schmutz J."/>
            <person name="Selles B."/>
            <person name="Shapiro H."/>
            <person name="Tanguay P."/>
            <person name="Tuskan G.A."/>
            <person name="Henrissat B."/>
            <person name="Van de Peer Y."/>
            <person name="Rouze P."/>
            <person name="Ellis J.G."/>
            <person name="Dodds P.N."/>
            <person name="Schein J.E."/>
            <person name="Zhong S."/>
            <person name="Hamelin R.C."/>
            <person name="Grigoriev I.V."/>
            <person name="Szabo L.J."/>
            <person name="Martin F."/>
        </authorList>
    </citation>
    <scope>NUCLEOTIDE SEQUENCE [LARGE SCALE GENOMIC DNA]</scope>
    <source>
        <strain evidence="3">CRL 75-36-700-3 / race SCCL</strain>
    </source>
</reference>
<dbReference type="AlphaFoldDB" id="E3KTZ9"/>
<gene>
    <name evidence="2" type="ORF">PGTG_13480</name>
</gene>
<dbReference type="Proteomes" id="UP000008783">
    <property type="component" value="Unassembled WGS sequence"/>
</dbReference>
<dbReference type="VEuPathDB" id="FungiDB:PGTG_13480"/>
<evidence type="ECO:0000313" key="3">
    <source>
        <dbReference type="Proteomes" id="UP000008783"/>
    </source>
</evidence>
<keyword evidence="3" id="KW-1185">Reference proteome</keyword>
<name>E3KTZ9_PUCGT</name>
<feature type="region of interest" description="Disordered" evidence="1">
    <location>
        <begin position="230"/>
        <end position="254"/>
    </location>
</feature>
<dbReference type="KEGG" id="pgr:PGTG_13480"/>
<dbReference type="EMBL" id="DS178308">
    <property type="protein sequence ID" value="EFP87694.1"/>
    <property type="molecule type" value="Genomic_DNA"/>
</dbReference>
<dbReference type="HOGENOM" id="CLU_903551_0_0_1"/>
<dbReference type="RefSeq" id="XP_003332113.1">
    <property type="nucleotide sequence ID" value="XM_003332065.1"/>
</dbReference>
<proteinExistence type="predicted"/>